<keyword evidence="3" id="KW-1185">Reference proteome</keyword>
<dbReference type="KEGG" id="cmp:Cha6605_1258"/>
<dbReference type="HOGENOM" id="CLU_166094_1_0_3"/>
<reference evidence="2 3" key="1">
    <citation type="submission" date="2012-05" db="EMBL/GenBank/DDBJ databases">
        <title>Finished chromosome of genome of Chamaesiphon sp. PCC 6605.</title>
        <authorList>
            <consortium name="US DOE Joint Genome Institute"/>
            <person name="Gugger M."/>
            <person name="Coursin T."/>
            <person name="Rippka R."/>
            <person name="Tandeau De Marsac N."/>
            <person name="Huntemann M."/>
            <person name="Wei C.-L."/>
            <person name="Han J."/>
            <person name="Detter J.C."/>
            <person name="Han C."/>
            <person name="Tapia R."/>
            <person name="Chen A."/>
            <person name="Kyrpides N."/>
            <person name="Mavromatis K."/>
            <person name="Markowitz V."/>
            <person name="Szeto E."/>
            <person name="Ivanova N."/>
            <person name="Pagani I."/>
            <person name="Pati A."/>
            <person name="Goodwin L."/>
            <person name="Nordberg H.P."/>
            <person name="Cantor M.N."/>
            <person name="Hua S.X."/>
            <person name="Woyke T."/>
            <person name="Kerfeld C.A."/>
        </authorList>
    </citation>
    <scope>NUCLEOTIDE SEQUENCE [LARGE SCALE GENOMIC DNA]</scope>
    <source>
        <strain evidence="3">ATCC 27169 / PCC 6605</strain>
    </source>
</reference>
<dbReference type="InterPro" id="IPR041049">
    <property type="entry name" value="DUF5615"/>
</dbReference>
<dbReference type="eggNOG" id="COG1656">
    <property type="taxonomic scope" value="Bacteria"/>
</dbReference>
<evidence type="ECO:0000313" key="2">
    <source>
        <dbReference type="EMBL" id="AFY92464.1"/>
    </source>
</evidence>
<dbReference type="EMBL" id="CP003600">
    <property type="protein sequence ID" value="AFY92464.1"/>
    <property type="molecule type" value="Genomic_DNA"/>
</dbReference>
<accession>K9UE33</accession>
<dbReference type="Pfam" id="PF18480">
    <property type="entry name" value="DUF5615"/>
    <property type="match status" value="1"/>
</dbReference>
<evidence type="ECO:0000313" key="3">
    <source>
        <dbReference type="Proteomes" id="UP000010366"/>
    </source>
</evidence>
<dbReference type="STRING" id="1173020.Cha6605_1258"/>
<organism evidence="2 3">
    <name type="scientific">Chamaesiphon minutus (strain ATCC 27169 / PCC 6605)</name>
    <dbReference type="NCBI Taxonomy" id="1173020"/>
    <lineage>
        <taxon>Bacteria</taxon>
        <taxon>Bacillati</taxon>
        <taxon>Cyanobacteriota</taxon>
        <taxon>Cyanophyceae</taxon>
        <taxon>Gomontiellales</taxon>
        <taxon>Chamaesiphonaceae</taxon>
        <taxon>Chamaesiphon</taxon>
    </lineage>
</organism>
<protein>
    <recommendedName>
        <fullName evidence="1">DUF5615 domain-containing protein</fullName>
    </recommendedName>
</protein>
<gene>
    <name evidence="2" type="ORF">Cha6605_1258</name>
</gene>
<dbReference type="PATRIC" id="fig|1173020.3.peg.1468"/>
<dbReference type="RefSeq" id="WP_015158648.1">
    <property type="nucleotide sequence ID" value="NC_019697.1"/>
</dbReference>
<evidence type="ECO:0000259" key="1">
    <source>
        <dbReference type="Pfam" id="PF18480"/>
    </source>
</evidence>
<dbReference type="AlphaFoldDB" id="K9UE33"/>
<sequence>MARLYSNENLAIDLVEALRNFNHDILSSNDAGQANQGIPDDEVLDYATLNDRSVITFNRDDFVALHRNGVNHVGIIICKDDRDYLGQAQALHDYLENQVDRLHNRLIRVQRQNQPKSSQKLFVIREYLR</sequence>
<proteinExistence type="predicted"/>
<name>K9UE33_CHAP6</name>
<feature type="domain" description="DUF5615" evidence="1">
    <location>
        <begin position="3"/>
        <end position="111"/>
    </location>
</feature>
<dbReference type="Proteomes" id="UP000010366">
    <property type="component" value="Chromosome"/>
</dbReference>
<dbReference type="OrthoDB" id="3216372at2"/>